<feature type="transmembrane region" description="Helical" evidence="2">
    <location>
        <begin position="12"/>
        <end position="33"/>
    </location>
</feature>
<dbReference type="AlphaFoldDB" id="A0A8J6YV88"/>
<proteinExistence type="predicted"/>
<evidence type="ECO:0000256" key="1">
    <source>
        <dbReference type="ARBA" id="ARBA00022448"/>
    </source>
</evidence>
<keyword evidence="1" id="KW-0813">Transport</keyword>
<dbReference type="EMBL" id="JACVXA010000003">
    <property type="protein sequence ID" value="MBE3636799.1"/>
    <property type="molecule type" value="Genomic_DNA"/>
</dbReference>
<feature type="transmembrane region" description="Helical" evidence="2">
    <location>
        <begin position="372"/>
        <end position="392"/>
    </location>
</feature>
<keyword evidence="2" id="KW-0812">Transmembrane</keyword>
<evidence type="ECO:0000256" key="2">
    <source>
        <dbReference type="SAM" id="Phobius"/>
    </source>
</evidence>
<protein>
    <submittedName>
        <fullName evidence="3">Polysaccharide biosynthesis C-terminal domain-containing protein</fullName>
    </submittedName>
</protein>
<feature type="transmembrane region" description="Helical" evidence="2">
    <location>
        <begin position="233"/>
        <end position="256"/>
    </location>
</feature>
<comment type="caution">
    <text evidence="3">The sequence shown here is derived from an EMBL/GenBank/DDBJ whole genome shotgun (WGS) entry which is preliminary data.</text>
</comment>
<name>A0A8J6YV88_9RHOB</name>
<feature type="transmembrane region" description="Helical" evidence="2">
    <location>
        <begin position="159"/>
        <end position="179"/>
    </location>
</feature>
<dbReference type="GO" id="GO:0005886">
    <property type="term" value="C:plasma membrane"/>
    <property type="evidence" value="ECO:0007669"/>
    <property type="project" value="TreeGrafter"/>
</dbReference>
<feature type="transmembrane region" description="Helical" evidence="2">
    <location>
        <begin position="268"/>
        <end position="291"/>
    </location>
</feature>
<feature type="transmembrane region" description="Helical" evidence="2">
    <location>
        <begin position="185"/>
        <end position="207"/>
    </location>
</feature>
<feature type="transmembrane region" description="Helical" evidence="2">
    <location>
        <begin position="82"/>
        <end position="106"/>
    </location>
</feature>
<feature type="transmembrane region" description="Helical" evidence="2">
    <location>
        <begin position="39"/>
        <end position="61"/>
    </location>
</feature>
<evidence type="ECO:0000313" key="4">
    <source>
        <dbReference type="Proteomes" id="UP000609121"/>
    </source>
</evidence>
<evidence type="ECO:0000313" key="3">
    <source>
        <dbReference type="EMBL" id="MBE3636799.1"/>
    </source>
</evidence>
<keyword evidence="4" id="KW-1185">Reference proteome</keyword>
<gene>
    <name evidence="3" type="ORF">ICN82_01115</name>
</gene>
<keyword evidence="2" id="KW-0472">Membrane</keyword>
<dbReference type="RefSeq" id="WP_193178987.1">
    <property type="nucleotide sequence ID" value="NZ_JACVXA010000003.1"/>
</dbReference>
<feature type="transmembrane region" description="Helical" evidence="2">
    <location>
        <begin position="343"/>
        <end position="360"/>
    </location>
</feature>
<dbReference type="Proteomes" id="UP000609121">
    <property type="component" value="Unassembled WGS sequence"/>
</dbReference>
<dbReference type="PANTHER" id="PTHR43298:SF2">
    <property type="entry name" value="FMN_FAD EXPORTER YEEO-RELATED"/>
    <property type="match status" value="1"/>
</dbReference>
<organism evidence="3 4">
    <name type="scientific">Mangrovicoccus algicola</name>
    <dbReference type="NCBI Taxonomy" id="2771008"/>
    <lineage>
        <taxon>Bacteria</taxon>
        <taxon>Pseudomonadati</taxon>
        <taxon>Pseudomonadota</taxon>
        <taxon>Alphaproteobacteria</taxon>
        <taxon>Rhodobacterales</taxon>
        <taxon>Paracoccaceae</taxon>
        <taxon>Mangrovicoccus</taxon>
    </lineage>
</organism>
<reference evidence="3" key="1">
    <citation type="submission" date="2020-09" db="EMBL/GenBank/DDBJ databases">
        <title>A novel bacterium of genus Mangrovicoccus, isolated from South China Sea.</title>
        <authorList>
            <person name="Huang H."/>
            <person name="Mo K."/>
            <person name="Hu Y."/>
        </authorList>
    </citation>
    <scope>NUCLEOTIDE SEQUENCE</scope>
    <source>
        <strain evidence="3">HB182678</strain>
    </source>
</reference>
<dbReference type="InterPro" id="IPR002528">
    <property type="entry name" value="MATE_fam"/>
</dbReference>
<accession>A0A8J6YV88</accession>
<dbReference type="GO" id="GO:0042910">
    <property type="term" value="F:xenobiotic transmembrane transporter activity"/>
    <property type="evidence" value="ECO:0007669"/>
    <property type="project" value="InterPro"/>
</dbReference>
<keyword evidence="2" id="KW-1133">Transmembrane helix</keyword>
<sequence>MNDWRALLGMSWPMCLRMLMLHGTVVLDAWLVAGLGEAALAAMGLAAAVASLLLGALMAFSNAAQILVAQAWGTGRRERMQANLVTGLAVNGAVALLGLALLALLAGPVLEASGQGAAIRAEAGRYLAIFSLVILAEAAGQSLSAFFNGRGLTRAPFLSYALTLPVNVLVSWLLIYGVAGLPELGLAGAAIGTALAAVLRGGYLWALTRRAGYRLGRADLAVLRGELRPHLAFSLPVAATFFSAHASSSVCMLIYARYDTSSFAALTIIMPWINVVGTLGMAWAQATGILVAQRLARRIPRAEIHALLRRAAWGAMLASLAVSVFYGTVILASRRFYPTLQPATYAALASFLPFLLLLPWPKNLNAICGNTLRAAGRTIYVMHIFLWSQWLFKVPASAAAVLWLKAPVSWVVAIMLLEEVLKFLPFHAGLLGRDWYATATADRAARR</sequence>
<dbReference type="GO" id="GO:0015297">
    <property type="term" value="F:antiporter activity"/>
    <property type="evidence" value="ECO:0007669"/>
    <property type="project" value="InterPro"/>
</dbReference>
<dbReference type="InterPro" id="IPR050222">
    <property type="entry name" value="MATE_MdtK"/>
</dbReference>
<feature type="transmembrane region" description="Helical" evidence="2">
    <location>
        <begin position="126"/>
        <end position="147"/>
    </location>
</feature>
<dbReference type="PANTHER" id="PTHR43298">
    <property type="entry name" value="MULTIDRUG RESISTANCE PROTEIN NORM-RELATED"/>
    <property type="match status" value="1"/>
</dbReference>
<dbReference type="Pfam" id="PF01554">
    <property type="entry name" value="MatE"/>
    <property type="match status" value="2"/>
</dbReference>
<feature type="transmembrane region" description="Helical" evidence="2">
    <location>
        <begin position="311"/>
        <end position="331"/>
    </location>
</feature>